<dbReference type="GO" id="GO:0003676">
    <property type="term" value="F:nucleic acid binding"/>
    <property type="evidence" value="ECO:0007669"/>
    <property type="project" value="InterPro"/>
</dbReference>
<comment type="caution">
    <text evidence="2">The sequence shown here is derived from an EMBL/GenBank/DDBJ whole genome shotgun (WGS) entry which is preliminary data.</text>
</comment>
<dbReference type="InterPro" id="IPR002156">
    <property type="entry name" value="RNaseH_domain"/>
</dbReference>
<dbReference type="PANTHER" id="PTHR47074:SF11">
    <property type="entry name" value="REVERSE TRANSCRIPTASE-LIKE PROTEIN"/>
    <property type="match status" value="1"/>
</dbReference>
<evidence type="ECO:0000259" key="1">
    <source>
        <dbReference type="Pfam" id="PF13456"/>
    </source>
</evidence>
<dbReference type="Proteomes" id="UP001280121">
    <property type="component" value="Unassembled WGS sequence"/>
</dbReference>
<reference evidence="2" key="1">
    <citation type="journal article" date="2023" name="Plant J.">
        <title>Genome sequences and population genomics provide insights into the demographic history, inbreeding, and mutation load of two 'living fossil' tree species of Dipteronia.</title>
        <authorList>
            <person name="Feng Y."/>
            <person name="Comes H.P."/>
            <person name="Chen J."/>
            <person name="Zhu S."/>
            <person name="Lu R."/>
            <person name="Zhang X."/>
            <person name="Li P."/>
            <person name="Qiu J."/>
            <person name="Olsen K.M."/>
            <person name="Qiu Y."/>
        </authorList>
    </citation>
    <scope>NUCLEOTIDE SEQUENCE</scope>
    <source>
        <strain evidence="2">KIB01</strain>
    </source>
</reference>
<protein>
    <recommendedName>
        <fullName evidence="1">RNase H type-1 domain-containing protein</fullName>
    </recommendedName>
</protein>
<dbReference type="CDD" id="cd06222">
    <property type="entry name" value="RNase_H_like"/>
    <property type="match status" value="1"/>
</dbReference>
<keyword evidence="3" id="KW-1185">Reference proteome</keyword>
<proteinExistence type="predicted"/>
<feature type="domain" description="RNase H type-1" evidence="1">
    <location>
        <begin position="104"/>
        <end position="173"/>
    </location>
</feature>
<gene>
    <name evidence="2" type="ORF">Ddye_021954</name>
</gene>
<evidence type="ECO:0000313" key="2">
    <source>
        <dbReference type="EMBL" id="KAK2646759.1"/>
    </source>
</evidence>
<organism evidence="2 3">
    <name type="scientific">Dipteronia dyeriana</name>
    <dbReference type="NCBI Taxonomy" id="168575"/>
    <lineage>
        <taxon>Eukaryota</taxon>
        <taxon>Viridiplantae</taxon>
        <taxon>Streptophyta</taxon>
        <taxon>Embryophyta</taxon>
        <taxon>Tracheophyta</taxon>
        <taxon>Spermatophyta</taxon>
        <taxon>Magnoliopsida</taxon>
        <taxon>eudicotyledons</taxon>
        <taxon>Gunneridae</taxon>
        <taxon>Pentapetalae</taxon>
        <taxon>rosids</taxon>
        <taxon>malvids</taxon>
        <taxon>Sapindales</taxon>
        <taxon>Sapindaceae</taxon>
        <taxon>Hippocastanoideae</taxon>
        <taxon>Acereae</taxon>
        <taxon>Dipteronia</taxon>
    </lineage>
</organism>
<dbReference type="Pfam" id="PF13456">
    <property type="entry name" value="RVT_3"/>
    <property type="match status" value="1"/>
</dbReference>
<evidence type="ECO:0000313" key="3">
    <source>
        <dbReference type="Proteomes" id="UP001280121"/>
    </source>
</evidence>
<dbReference type="AlphaFoldDB" id="A0AAD9U3M1"/>
<dbReference type="PANTHER" id="PTHR47074">
    <property type="entry name" value="BNAC02G40300D PROTEIN"/>
    <property type="match status" value="1"/>
</dbReference>
<sequence length="227" mass="25121">MCPFMRRIDVHNGMDFCDFMEACKNGLRSAEMEFLVVVLWWVWSRRNGLVHKSVLIFEDEVIPWAEALLTDFRIVNAGGESETRKAPPVVNSWQPPDKGLSKVNTDAVVDGSHGNVGVGIFIRNNAGDILGSSSQPFNVIMAADMAEALAIFRGLIFAMEAWLFPCVVESDAQVSGLSSVVFAPRLANKVAHCMAKFGVSLDGPLYWLDEALSWFSPIIMDDRPQIL</sequence>
<name>A0AAD9U3M1_9ROSI</name>
<dbReference type="GO" id="GO:0004523">
    <property type="term" value="F:RNA-DNA hybrid ribonuclease activity"/>
    <property type="evidence" value="ECO:0007669"/>
    <property type="project" value="InterPro"/>
</dbReference>
<dbReference type="InterPro" id="IPR052929">
    <property type="entry name" value="RNase_H-like_EbsB-rel"/>
</dbReference>
<accession>A0AAD9U3M1</accession>
<dbReference type="EMBL" id="JANJYI010000006">
    <property type="protein sequence ID" value="KAK2646759.1"/>
    <property type="molecule type" value="Genomic_DNA"/>
</dbReference>
<dbReference type="InterPro" id="IPR044730">
    <property type="entry name" value="RNase_H-like_dom_plant"/>
</dbReference>